<evidence type="ECO:0000256" key="1">
    <source>
        <dbReference type="SAM" id="Phobius"/>
    </source>
</evidence>
<feature type="signal peptide" evidence="2">
    <location>
        <begin position="1"/>
        <end position="25"/>
    </location>
</feature>
<keyword evidence="4" id="KW-1185">Reference proteome</keyword>
<comment type="caution">
    <text evidence="3">The sequence shown here is derived from an EMBL/GenBank/DDBJ whole genome shotgun (WGS) entry which is preliminary data.</text>
</comment>
<keyword evidence="1" id="KW-1133">Transmembrane helix</keyword>
<proteinExistence type="predicted"/>
<evidence type="ECO:0000313" key="4">
    <source>
        <dbReference type="Proteomes" id="UP000887226"/>
    </source>
</evidence>
<organism evidence="3 4">
    <name type="scientific">Calycina marina</name>
    <dbReference type="NCBI Taxonomy" id="1763456"/>
    <lineage>
        <taxon>Eukaryota</taxon>
        <taxon>Fungi</taxon>
        <taxon>Dikarya</taxon>
        <taxon>Ascomycota</taxon>
        <taxon>Pezizomycotina</taxon>
        <taxon>Leotiomycetes</taxon>
        <taxon>Helotiales</taxon>
        <taxon>Pezizellaceae</taxon>
        <taxon>Calycina</taxon>
    </lineage>
</organism>
<gene>
    <name evidence="3" type="ORF">BJ878DRAFT_317873</name>
</gene>
<accession>A0A9P8CGA2</accession>
<keyword evidence="1" id="KW-0472">Membrane</keyword>
<dbReference type="AlphaFoldDB" id="A0A9P8CGA2"/>
<keyword evidence="1" id="KW-0812">Transmembrane</keyword>
<protein>
    <submittedName>
        <fullName evidence="3">Uncharacterized protein</fullName>
    </submittedName>
</protein>
<evidence type="ECO:0000313" key="3">
    <source>
        <dbReference type="EMBL" id="KAG9246028.1"/>
    </source>
</evidence>
<dbReference type="OrthoDB" id="5292518at2759"/>
<sequence>MYSAMRMRAICRSYVAAMLLGGVRANDPPAATQIGGLNRPEELPRILEQQVLKTIVVETAITVVHPKITLAPILKRRLGSLRWDIIHDGIQGQKRDMASCQAGFSMCPDSMNGGCCPSDRVCGTSSCFASSAAPASACGKANYIACDINDGGGCCPSNYVCGRAGCSPMAGVFQSETCGVNSYLCPESLNFGCCGTGMACGFANCYSTEIVTLTMVDTVITAEASSEKTLLNTIVSTIAPSIPTEAYTTKQTGILPKITESVAPEISKSKAIDTSSAGGSFKSQLGAIISGIVILLIIILFAAFLILKRLSNVKRVMDESSKKIPTARDSRQTNSMQKTPIMSNDIDTMSMGSLIMIASELSHNSIRHQSHPSTIHSDELHSSCHEVEASSPPVCLYSGCLLRIEFRLPQSLIGVHAGPSTPSKLLRHPTTS</sequence>
<dbReference type="Proteomes" id="UP000887226">
    <property type="component" value="Unassembled WGS sequence"/>
</dbReference>
<evidence type="ECO:0000256" key="2">
    <source>
        <dbReference type="SAM" id="SignalP"/>
    </source>
</evidence>
<dbReference type="EMBL" id="MU253820">
    <property type="protein sequence ID" value="KAG9246028.1"/>
    <property type="molecule type" value="Genomic_DNA"/>
</dbReference>
<keyword evidence="2" id="KW-0732">Signal</keyword>
<reference evidence="3" key="1">
    <citation type="journal article" date="2021" name="IMA Fungus">
        <title>Genomic characterization of three marine fungi, including Emericellopsis atlantica sp. nov. with signatures of a generalist lifestyle and marine biomass degradation.</title>
        <authorList>
            <person name="Hagestad O.C."/>
            <person name="Hou L."/>
            <person name="Andersen J.H."/>
            <person name="Hansen E.H."/>
            <person name="Altermark B."/>
            <person name="Li C."/>
            <person name="Kuhnert E."/>
            <person name="Cox R.J."/>
            <person name="Crous P.W."/>
            <person name="Spatafora J.W."/>
            <person name="Lail K."/>
            <person name="Amirebrahimi M."/>
            <person name="Lipzen A."/>
            <person name="Pangilinan J."/>
            <person name="Andreopoulos W."/>
            <person name="Hayes R.D."/>
            <person name="Ng V."/>
            <person name="Grigoriev I.V."/>
            <person name="Jackson S.A."/>
            <person name="Sutton T.D.S."/>
            <person name="Dobson A.D.W."/>
            <person name="Rama T."/>
        </authorList>
    </citation>
    <scope>NUCLEOTIDE SEQUENCE</scope>
    <source>
        <strain evidence="3">TRa3180A</strain>
    </source>
</reference>
<name>A0A9P8CGA2_9HELO</name>
<feature type="transmembrane region" description="Helical" evidence="1">
    <location>
        <begin position="285"/>
        <end position="307"/>
    </location>
</feature>
<feature type="chain" id="PRO_5040370032" evidence="2">
    <location>
        <begin position="26"/>
        <end position="432"/>
    </location>
</feature>